<dbReference type="VEuPathDB" id="MicrosporidiaDB:EDEG_03983"/>
<reference evidence="3" key="2">
    <citation type="submission" date="2015-07" db="EMBL/GenBank/DDBJ databases">
        <title>Contrasting host-pathogen interactions and genome evolution in two generalist and specialist microsporidian pathogens of mosquitoes.</title>
        <authorList>
            <consortium name="The Broad Institute Genomics Platform"/>
            <consortium name="The Broad Institute Genome Sequencing Center for Infectious Disease"/>
            <person name="Cuomo C.A."/>
            <person name="Sanscrainte N.D."/>
            <person name="Goldberg J.M."/>
            <person name="Heiman D."/>
            <person name="Young S."/>
            <person name="Zeng Q."/>
            <person name="Becnel J.J."/>
            <person name="Birren B.W."/>
        </authorList>
    </citation>
    <scope>NUCLEOTIDE SEQUENCE [LARGE SCALE GENOMIC DNA]</scope>
    <source>
        <strain evidence="3">USNM 41457</strain>
    </source>
</reference>
<protein>
    <submittedName>
        <fullName evidence="2">Uncharacterized protein</fullName>
    </submittedName>
</protein>
<accession>J9D1D5</accession>
<dbReference type="EMBL" id="AFBI03000170">
    <property type="protein sequence ID" value="EJW01389.1"/>
    <property type="molecule type" value="Genomic_DNA"/>
</dbReference>
<dbReference type="Proteomes" id="UP000003163">
    <property type="component" value="Unassembled WGS sequence"/>
</dbReference>
<dbReference type="InParanoid" id="J9D1D5"/>
<keyword evidence="1" id="KW-1133">Transmembrane helix</keyword>
<evidence type="ECO:0000313" key="2">
    <source>
        <dbReference type="EMBL" id="EJW01389.1"/>
    </source>
</evidence>
<feature type="transmembrane region" description="Helical" evidence="1">
    <location>
        <begin position="12"/>
        <end position="35"/>
    </location>
</feature>
<keyword evidence="3" id="KW-1185">Reference proteome</keyword>
<reference evidence="2 3" key="1">
    <citation type="submission" date="2011-08" db="EMBL/GenBank/DDBJ databases">
        <authorList>
            <person name="Liu Z.J."/>
            <person name="Shi F.L."/>
            <person name="Lu J.Q."/>
            <person name="Li M."/>
            <person name="Wang Z.L."/>
        </authorList>
    </citation>
    <scope>NUCLEOTIDE SEQUENCE [LARGE SCALE GENOMIC DNA]</scope>
    <source>
        <strain evidence="2 3">USNM 41457</strain>
    </source>
</reference>
<keyword evidence="1" id="KW-0812">Transmembrane</keyword>
<comment type="caution">
    <text evidence="2">The sequence shown here is derived from an EMBL/GenBank/DDBJ whole genome shotgun (WGS) entry which is preliminary data.</text>
</comment>
<dbReference type="AlphaFoldDB" id="J9D1D5"/>
<evidence type="ECO:0000256" key="1">
    <source>
        <dbReference type="SAM" id="Phobius"/>
    </source>
</evidence>
<evidence type="ECO:0000313" key="3">
    <source>
        <dbReference type="Proteomes" id="UP000003163"/>
    </source>
</evidence>
<proteinExistence type="predicted"/>
<gene>
    <name evidence="2" type="ORF">EDEG_03983</name>
</gene>
<name>J9D1D5_EDHAE</name>
<dbReference type="HOGENOM" id="CLU_038947_0_0_1"/>
<organism evidence="2 3">
    <name type="scientific">Edhazardia aedis (strain USNM 41457)</name>
    <name type="common">Microsporidian parasite</name>
    <dbReference type="NCBI Taxonomy" id="1003232"/>
    <lineage>
        <taxon>Eukaryota</taxon>
        <taxon>Fungi</taxon>
        <taxon>Fungi incertae sedis</taxon>
        <taxon>Microsporidia</taxon>
        <taxon>Edhazardia</taxon>
    </lineage>
</organism>
<sequence>MFISSCFCNIKNIYIMLIISKFMLRAFLLLCYMFFCLAARRIQEYDGVFCYNIHSEYPETNFFLKLDHFIVNTNESIMQIQQKTDKRYINIFKELPNNILSDIHYRILLLFHAKNIIFNFDGFVFSNSIDGIKNFVLNIKIVEQFISDEEMSYMNDIKVPGLFNNREYKDFINVYQVSEEIRLNFHKDVLKTLMKQQLNFDNDQVFAKMFLDSIVFYLNYDVYTIITNAIKMKTVSINFEHSSLYTNIEELTLYLRNAILFYQNTSKNPKIFFKCCVDVLILEILANTYNNTTKSQNGNNKKQLELFKRLINNKMKCFLNNEISIENNVPPDFQALDASQFISEGQIDLYSRIFFGKRRLFEKNTIQNNLCIHKQNQKLKSRNCNIKEGNFYIYDTTDKQVTNFTDFKRIGELEQKNVKSQKKEETSSDQILTLKIKKFKKYLNDMHFKWSDTENNKESLQTKNIILFLEKKIKSISPIYIYFEFFDLKQNPSIFLSRYKELLYAKFSNDQIQVLTSLIETYKFTYLQEISKILMKNIKMALKRLFPCCLMLERSIPNTENFDLICFEC</sequence>
<keyword evidence="1" id="KW-0472">Membrane</keyword>